<organism evidence="4 5">
    <name type="scientific">Evansella tamaricis</name>
    <dbReference type="NCBI Taxonomy" id="2069301"/>
    <lineage>
        <taxon>Bacteria</taxon>
        <taxon>Bacillati</taxon>
        <taxon>Bacillota</taxon>
        <taxon>Bacilli</taxon>
        <taxon>Bacillales</taxon>
        <taxon>Bacillaceae</taxon>
        <taxon>Evansella</taxon>
    </lineage>
</organism>
<dbReference type="PANTHER" id="PTHR11092:SF0">
    <property type="entry name" value="EPIMERASE FAMILY PROTEIN SDR39U1"/>
    <property type="match status" value="1"/>
</dbReference>
<evidence type="ECO:0000313" key="5">
    <source>
        <dbReference type="Proteomes" id="UP000784880"/>
    </source>
</evidence>
<dbReference type="CDD" id="cd05242">
    <property type="entry name" value="SDR_a8"/>
    <property type="match status" value="1"/>
</dbReference>
<keyword evidence="5" id="KW-1185">Reference proteome</keyword>
<evidence type="ECO:0000256" key="1">
    <source>
        <dbReference type="ARBA" id="ARBA00009353"/>
    </source>
</evidence>
<proteinExistence type="inferred from homology"/>
<feature type="domain" description="NAD-dependent epimerase/dehydratase" evidence="2">
    <location>
        <begin position="3"/>
        <end position="217"/>
    </location>
</feature>
<dbReference type="InterPro" id="IPR013549">
    <property type="entry name" value="DUF1731"/>
</dbReference>
<name>A0ABS6JAP4_9BACI</name>
<protein>
    <submittedName>
        <fullName evidence="4">TIGR01777 family oxidoreductase</fullName>
    </submittedName>
</protein>
<feature type="domain" description="DUF1731" evidence="3">
    <location>
        <begin position="252"/>
        <end position="298"/>
    </location>
</feature>
<gene>
    <name evidence="4" type="ORF">KS419_03195</name>
</gene>
<reference evidence="4 5" key="1">
    <citation type="submission" date="2021-06" db="EMBL/GenBank/DDBJ databases">
        <title>Bacillus sp. RD4P76, an endophyte from a halophyte.</title>
        <authorList>
            <person name="Sun J.-Q."/>
        </authorList>
    </citation>
    <scope>NUCLEOTIDE SEQUENCE [LARGE SCALE GENOMIC DNA]</scope>
    <source>
        <strain evidence="4 5">CGMCC 1.15917</strain>
    </source>
</reference>
<dbReference type="Pfam" id="PF08338">
    <property type="entry name" value="DUF1731"/>
    <property type="match status" value="1"/>
</dbReference>
<dbReference type="RefSeq" id="WP_217064644.1">
    <property type="nucleotide sequence ID" value="NZ_JAHQCS010000047.1"/>
</dbReference>
<comment type="caution">
    <text evidence="4">The sequence shown here is derived from an EMBL/GenBank/DDBJ whole genome shotgun (WGS) entry which is preliminary data.</text>
</comment>
<accession>A0ABS6JAP4</accession>
<evidence type="ECO:0000313" key="4">
    <source>
        <dbReference type="EMBL" id="MBU9710749.1"/>
    </source>
</evidence>
<dbReference type="InterPro" id="IPR001509">
    <property type="entry name" value="Epimerase_deHydtase"/>
</dbReference>
<dbReference type="Pfam" id="PF01370">
    <property type="entry name" value="Epimerase"/>
    <property type="match status" value="1"/>
</dbReference>
<evidence type="ECO:0000259" key="2">
    <source>
        <dbReference type="Pfam" id="PF01370"/>
    </source>
</evidence>
<dbReference type="EMBL" id="JAHQCS010000047">
    <property type="protein sequence ID" value="MBU9710749.1"/>
    <property type="molecule type" value="Genomic_DNA"/>
</dbReference>
<sequence>MKIVIAGGSGFIGTALTNKLTENGHHVYILTRKAATKPAKENVTYVEWLNEGDVPEEKLNGVDAIINLAGENLNSGRWTTKKKQEIMESRIVATREIVRIIRALETKPEVLFNGSAIGYYGISETETFTEDSQNNTSDFLGDVVEKWEQEASNAKDDLRVVYGRFGIVLGKEDGALKKMLLPFKLFIGGNLGTGKQWMSWIHLDDLVDAIIFSIETPSIVGPVNMTAPQPVVMKEFGKSLASVLNRPYWAPVPKFLLKATLGEMSILVVEGQRVIPKVLQENGFSFKYDEIKPALEDLLSAK</sequence>
<dbReference type="Proteomes" id="UP000784880">
    <property type="component" value="Unassembled WGS sequence"/>
</dbReference>
<comment type="similarity">
    <text evidence="1">Belongs to the NAD(P)-dependent epimerase/dehydratase family. SDR39U1 subfamily.</text>
</comment>
<dbReference type="PANTHER" id="PTHR11092">
    <property type="entry name" value="SUGAR NUCLEOTIDE EPIMERASE RELATED"/>
    <property type="match status" value="1"/>
</dbReference>
<dbReference type="InterPro" id="IPR010099">
    <property type="entry name" value="SDR39U1"/>
</dbReference>
<dbReference type="NCBIfam" id="TIGR01777">
    <property type="entry name" value="yfcH"/>
    <property type="match status" value="1"/>
</dbReference>
<evidence type="ECO:0000259" key="3">
    <source>
        <dbReference type="Pfam" id="PF08338"/>
    </source>
</evidence>